<dbReference type="Pfam" id="PF00569">
    <property type="entry name" value="ZZ"/>
    <property type="match status" value="1"/>
</dbReference>
<dbReference type="VEuPathDB" id="FungiDB:BDBG_16460"/>
<dbReference type="STRING" id="559298.A0A179UDS4"/>
<sequence length="902" mass="100978">MRLLNAKTHQLEEFPDDRIPPYAILSHRWQTEEVIFQELEASPAFTGPRFRKLFDTCAQALKNGVDYVWVDTCCIDKSSSAELSESINSMYEWYRCAEACYVYLNDVMESSVTEDSSFHSSVWFTRGWTLQELIAPANVQFFNAEWQTLGSKVDLKDEISSITRIPVPVLTGVLAPQDLSIAQRMSWASHRTTTKVEDIAYSLLKLFDINMPILYGEKEKAFIRLQEEIMKQSDDQTLFAWKISDGQTYHGLFAKSPADFAKSADIVPLPSSWNRSPYSVTNKGLSIEVPMLPWAMETYFVALDIQRASKMKRLGIFVTFLQEENQYARVTVDGEGLTEFDTKLASKCEYRRIYVRQAISGKQRPRENVYGFWLRHFPARDTRAGAEFDIMSWNEWVDHERLVLIPTGQRGTAAIIRYKMKSGRTENIKLGFDSMFNPVVQFGGHRYARNTFGTPTMEDFDVMMGTDWMDPKLEGVHKGNRLSGLNAEDPWIRILVLADTVDEKRIWVVHIEFAEEAAWHKDTICDGCNLNIFGTRYSCRVCPDFDYCTACKEADSNHSGHGFNAVKLVRHYGVKCDQCSDTVYDQADSSTSALEGIRRSALGLSDRDTMLGLTAYGSSSEDEDESSPPLKAQKTTQPAESCTEIPAQPAGNAGSQEPIPAATARVEKADGSLIGPFRPPRSPSPANDNNIGPQLPSQKPSSFSTNHSLLRDMTLPAIPNLDIPPSPPGSPGPVANQKFAHFLSLKRQGVHFNEKLASSSSLRNPSLLTKLMDHAGIDAQLQYATSLPKDLWDPVTTLPPWGHKEELLKSQQEIRRKIEEKKGSGPREAIEFVSGGGGGGASGDSSRTGTPSNAKARPSAAERVMAGLSRERTSSPMNTDRDRGKRTVDLERRPRKKRSRSR</sequence>
<dbReference type="PROSITE" id="PS50135">
    <property type="entry name" value="ZF_ZZ_2"/>
    <property type="match status" value="1"/>
</dbReference>
<dbReference type="CDD" id="cd02340">
    <property type="entry name" value="ZZ_NBR1_like"/>
    <property type="match status" value="1"/>
</dbReference>
<dbReference type="RefSeq" id="XP_002627055.2">
    <property type="nucleotide sequence ID" value="XM_002627009.2"/>
</dbReference>
<dbReference type="OrthoDB" id="674604at2759"/>
<dbReference type="Pfam" id="PF07818">
    <property type="entry name" value="HCNGP"/>
    <property type="match status" value="1"/>
</dbReference>
<keyword evidence="3" id="KW-0862">Zinc</keyword>
<dbReference type="PANTHER" id="PTHR10622">
    <property type="entry name" value="HET DOMAIN-CONTAINING PROTEIN"/>
    <property type="match status" value="1"/>
</dbReference>
<keyword evidence="2 4" id="KW-0863">Zinc-finger</keyword>
<dbReference type="InterPro" id="IPR010730">
    <property type="entry name" value="HET"/>
</dbReference>
<dbReference type="GeneID" id="8506523"/>
<dbReference type="InterPro" id="IPR000433">
    <property type="entry name" value="Znf_ZZ"/>
</dbReference>
<name>A0A179UDS4_BLAGS</name>
<evidence type="ECO:0000256" key="3">
    <source>
        <dbReference type="ARBA" id="ARBA00022833"/>
    </source>
</evidence>
<dbReference type="Pfam" id="PF06985">
    <property type="entry name" value="HET"/>
    <property type="match status" value="1"/>
</dbReference>
<feature type="compositionally biased region" description="Basic residues" evidence="5">
    <location>
        <begin position="893"/>
        <end position="902"/>
    </location>
</feature>
<feature type="region of interest" description="Disordered" evidence="5">
    <location>
        <begin position="614"/>
        <end position="657"/>
    </location>
</feature>
<evidence type="ECO:0000256" key="2">
    <source>
        <dbReference type="ARBA" id="ARBA00022771"/>
    </source>
</evidence>
<dbReference type="InterPro" id="IPR043145">
    <property type="entry name" value="Znf_ZZ_sf"/>
</dbReference>
<dbReference type="SUPFAM" id="SSF57850">
    <property type="entry name" value="RING/U-box"/>
    <property type="match status" value="1"/>
</dbReference>
<evidence type="ECO:0000256" key="1">
    <source>
        <dbReference type="ARBA" id="ARBA00022723"/>
    </source>
</evidence>
<gene>
    <name evidence="7" type="ORF">BDBG_16460</name>
</gene>
<dbReference type="InterPro" id="IPR012479">
    <property type="entry name" value="SAP30BP"/>
</dbReference>
<proteinExistence type="predicted"/>
<feature type="compositionally biased region" description="Pro residues" evidence="5">
    <location>
        <begin position="722"/>
        <end position="731"/>
    </location>
</feature>
<feature type="compositionally biased region" description="Basic and acidic residues" evidence="5">
    <location>
        <begin position="869"/>
        <end position="892"/>
    </location>
</feature>
<keyword evidence="8" id="KW-1185">Reference proteome</keyword>
<feature type="region of interest" description="Disordered" evidence="5">
    <location>
        <begin position="815"/>
        <end position="902"/>
    </location>
</feature>
<reference evidence="8" key="1">
    <citation type="journal article" date="2015" name="PLoS Genet.">
        <title>The dynamic genome and transcriptome of the human fungal pathogen Blastomyces and close relative Emmonsia.</title>
        <authorList>
            <person name="Munoz J.F."/>
            <person name="Gauthier G.M."/>
            <person name="Desjardins C.A."/>
            <person name="Gallo J.E."/>
            <person name="Holder J."/>
            <person name="Sullivan T.D."/>
            <person name="Marty A.J."/>
            <person name="Carmen J.C."/>
            <person name="Chen Z."/>
            <person name="Ding L."/>
            <person name="Gujja S."/>
            <person name="Magrini V."/>
            <person name="Misas E."/>
            <person name="Mitreva M."/>
            <person name="Priest M."/>
            <person name="Saif S."/>
            <person name="Whiston E.A."/>
            <person name="Young S."/>
            <person name="Zeng Q."/>
            <person name="Goldman W.E."/>
            <person name="Mardis E.R."/>
            <person name="Taylor J.W."/>
            <person name="McEwen J.G."/>
            <person name="Clay O.K."/>
            <person name="Klein B.S."/>
            <person name="Cuomo C.A."/>
        </authorList>
    </citation>
    <scope>NUCLEOTIDE SEQUENCE [LARGE SCALE GENOMIC DNA]</scope>
    <source>
        <strain evidence="8">SLH14081</strain>
    </source>
</reference>
<dbReference type="EMBL" id="GG657450">
    <property type="protein sequence ID" value="OAT05307.1"/>
    <property type="molecule type" value="Genomic_DNA"/>
</dbReference>
<accession>A0A179UDS4</accession>
<organism evidence="7 8">
    <name type="scientific">Blastomyces gilchristii (strain SLH14081)</name>
    <name type="common">Blastomyces dermatitidis</name>
    <dbReference type="NCBI Taxonomy" id="559298"/>
    <lineage>
        <taxon>Eukaryota</taxon>
        <taxon>Fungi</taxon>
        <taxon>Dikarya</taxon>
        <taxon>Ascomycota</taxon>
        <taxon>Pezizomycotina</taxon>
        <taxon>Eurotiomycetes</taxon>
        <taxon>Eurotiomycetidae</taxon>
        <taxon>Onygenales</taxon>
        <taxon>Ajellomycetaceae</taxon>
        <taxon>Blastomyces</taxon>
    </lineage>
</organism>
<dbReference type="SMART" id="SM00291">
    <property type="entry name" value="ZnF_ZZ"/>
    <property type="match status" value="1"/>
</dbReference>
<feature type="domain" description="ZZ-type" evidence="6">
    <location>
        <begin position="520"/>
        <end position="576"/>
    </location>
</feature>
<evidence type="ECO:0000313" key="7">
    <source>
        <dbReference type="EMBL" id="OAT05307.1"/>
    </source>
</evidence>
<protein>
    <recommendedName>
        <fullName evidence="6">ZZ-type domain-containing protein</fullName>
    </recommendedName>
</protein>
<evidence type="ECO:0000256" key="5">
    <source>
        <dbReference type="SAM" id="MobiDB-lite"/>
    </source>
</evidence>
<dbReference type="PANTHER" id="PTHR10622:SF10">
    <property type="entry name" value="HET DOMAIN-CONTAINING PROTEIN"/>
    <property type="match status" value="1"/>
</dbReference>
<dbReference type="Gene3D" id="3.30.60.90">
    <property type="match status" value="1"/>
</dbReference>
<dbReference type="KEGG" id="bgh:BDBG_16460"/>
<evidence type="ECO:0000256" key="4">
    <source>
        <dbReference type="PROSITE-ProRule" id="PRU00228"/>
    </source>
</evidence>
<dbReference type="AlphaFoldDB" id="A0A179UDS4"/>
<evidence type="ECO:0000259" key="6">
    <source>
        <dbReference type="PROSITE" id="PS50135"/>
    </source>
</evidence>
<feature type="compositionally biased region" description="Basic and acidic residues" evidence="5">
    <location>
        <begin position="815"/>
        <end position="830"/>
    </location>
</feature>
<dbReference type="GO" id="GO:0006355">
    <property type="term" value="P:regulation of DNA-templated transcription"/>
    <property type="evidence" value="ECO:0007669"/>
    <property type="project" value="InterPro"/>
</dbReference>
<dbReference type="InterPro" id="IPR058525">
    <property type="entry name" value="DUF8212"/>
</dbReference>
<evidence type="ECO:0000313" key="8">
    <source>
        <dbReference type="Proteomes" id="UP000002038"/>
    </source>
</evidence>
<dbReference type="Pfam" id="PF26640">
    <property type="entry name" value="DUF8212"/>
    <property type="match status" value="1"/>
</dbReference>
<keyword evidence="1" id="KW-0479">Metal-binding</keyword>
<dbReference type="GO" id="GO:0008270">
    <property type="term" value="F:zinc ion binding"/>
    <property type="evidence" value="ECO:0007669"/>
    <property type="project" value="UniProtKB-KW"/>
</dbReference>
<dbReference type="Proteomes" id="UP000002038">
    <property type="component" value="Unassembled WGS sequence"/>
</dbReference>
<feature type="compositionally biased region" description="Polar residues" evidence="5">
    <location>
        <begin position="684"/>
        <end position="708"/>
    </location>
</feature>
<feature type="region of interest" description="Disordered" evidence="5">
    <location>
        <begin position="672"/>
        <end position="737"/>
    </location>
</feature>